<dbReference type="Proteomes" id="UP000014071">
    <property type="component" value="Unassembled WGS sequence"/>
</dbReference>
<gene>
    <name evidence="2" type="ORF">PHSY_003027</name>
</gene>
<keyword evidence="3" id="KW-1185">Reference proteome</keyword>
<feature type="compositionally biased region" description="Basic residues" evidence="1">
    <location>
        <begin position="68"/>
        <end position="78"/>
    </location>
</feature>
<dbReference type="RefSeq" id="XP_012189038.1">
    <property type="nucleotide sequence ID" value="XM_012333648.1"/>
</dbReference>
<organism evidence="2 3">
    <name type="scientific">Pseudozyma hubeiensis (strain SY62)</name>
    <name type="common">Yeast</name>
    <dbReference type="NCBI Taxonomy" id="1305764"/>
    <lineage>
        <taxon>Eukaryota</taxon>
        <taxon>Fungi</taxon>
        <taxon>Dikarya</taxon>
        <taxon>Basidiomycota</taxon>
        <taxon>Ustilaginomycotina</taxon>
        <taxon>Ustilaginomycetes</taxon>
        <taxon>Ustilaginales</taxon>
        <taxon>Ustilaginaceae</taxon>
        <taxon>Pseudozyma</taxon>
    </lineage>
</organism>
<sequence>MTLLPLCTWPRTVIVRSADPFAKSTRSGDKRSSIDLPASTLPAPRPGKPRHPPATAQRPTSKSGLMQRIRRDRLRPHDRRMTEVKSGRWGGT</sequence>
<dbReference type="HOGENOM" id="CLU_2414250_0_0_1"/>
<evidence type="ECO:0000256" key="1">
    <source>
        <dbReference type="SAM" id="MobiDB-lite"/>
    </source>
</evidence>
<dbReference type="AlphaFoldDB" id="R9P2B3"/>
<protein>
    <submittedName>
        <fullName evidence="2">Uncharacterized protein</fullName>
    </submittedName>
</protein>
<dbReference type="GeneID" id="24108317"/>
<reference evidence="3" key="1">
    <citation type="journal article" date="2013" name="Genome Announc.">
        <title>Draft genome sequence of the basidiomycetous yeast-like fungus Pseudozyma hubeiensis SY62, which produces an abundant amount of the biosurfactant mannosylerythritol lipids.</title>
        <authorList>
            <person name="Konishi M."/>
            <person name="Hatada Y."/>
            <person name="Horiuchi J."/>
        </authorList>
    </citation>
    <scope>NUCLEOTIDE SEQUENCE [LARGE SCALE GENOMIC DNA]</scope>
    <source>
        <strain evidence="3">SY62</strain>
    </source>
</reference>
<evidence type="ECO:0000313" key="2">
    <source>
        <dbReference type="EMBL" id="GAC95451.1"/>
    </source>
</evidence>
<feature type="region of interest" description="Disordered" evidence="1">
    <location>
        <begin position="17"/>
        <end position="92"/>
    </location>
</feature>
<proteinExistence type="predicted"/>
<name>R9P2B3_PSEHS</name>
<dbReference type="EMBL" id="DF238795">
    <property type="protein sequence ID" value="GAC95451.1"/>
    <property type="molecule type" value="Genomic_DNA"/>
</dbReference>
<evidence type="ECO:0000313" key="3">
    <source>
        <dbReference type="Proteomes" id="UP000014071"/>
    </source>
</evidence>
<accession>R9P2B3</accession>